<dbReference type="AlphaFoldDB" id="A0A0A9CBN9"/>
<reference evidence="1" key="2">
    <citation type="journal article" date="2015" name="Data Brief">
        <title>Shoot transcriptome of the giant reed, Arundo donax.</title>
        <authorList>
            <person name="Barrero R.A."/>
            <person name="Guerrero F.D."/>
            <person name="Moolhuijzen P."/>
            <person name="Goolsby J.A."/>
            <person name="Tidwell J."/>
            <person name="Bellgard S.E."/>
            <person name="Bellgard M.I."/>
        </authorList>
    </citation>
    <scope>NUCLEOTIDE SEQUENCE</scope>
    <source>
        <tissue evidence="1">Shoot tissue taken approximately 20 cm above the soil surface</tissue>
    </source>
</reference>
<organism evidence="1">
    <name type="scientific">Arundo donax</name>
    <name type="common">Giant reed</name>
    <name type="synonym">Donax arundinaceus</name>
    <dbReference type="NCBI Taxonomy" id="35708"/>
    <lineage>
        <taxon>Eukaryota</taxon>
        <taxon>Viridiplantae</taxon>
        <taxon>Streptophyta</taxon>
        <taxon>Embryophyta</taxon>
        <taxon>Tracheophyta</taxon>
        <taxon>Spermatophyta</taxon>
        <taxon>Magnoliopsida</taxon>
        <taxon>Liliopsida</taxon>
        <taxon>Poales</taxon>
        <taxon>Poaceae</taxon>
        <taxon>PACMAD clade</taxon>
        <taxon>Arundinoideae</taxon>
        <taxon>Arundineae</taxon>
        <taxon>Arundo</taxon>
    </lineage>
</organism>
<sequence>MKSVSKSKTVRVYRASTDLNIPNNCCSDNR</sequence>
<evidence type="ECO:0000313" key="1">
    <source>
        <dbReference type="EMBL" id="JAD71873.1"/>
    </source>
</evidence>
<reference evidence="1" key="1">
    <citation type="submission" date="2014-09" db="EMBL/GenBank/DDBJ databases">
        <authorList>
            <person name="Magalhaes I.L.F."/>
            <person name="Oliveira U."/>
            <person name="Santos F.R."/>
            <person name="Vidigal T.H.D.A."/>
            <person name="Brescovit A.D."/>
            <person name="Santos A.J."/>
        </authorList>
    </citation>
    <scope>NUCLEOTIDE SEQUENCE</scope>
    <source>
        <tissue evidence="1">Shoot tissue taken approximately 20 cm above the soil surface</tissue>
    </source>
</reference>
<dbReference type="EMBL" id="GBRH01226022">
    <property type="protein sequence ID" value="JAD71873.1"/>
    <property type="molecule type" value="Transcribed_RNA"/>
</dbReference>
<protein>
    <submittedName>
        <fullName evidence="1">Uncharacterized protein</fullName>
    </submittedName>
</protein>
<proteinExistence type="predicted"/>
<name>A0A0A9CBN9_ARUDO</name>
<accession>A0A0A9CBN9</accession>